<protein>
    <submittedName>
        <fullName evidence="1">Uncharacterized protein</fullName>
    </submittedName>
</protein>
<organism evidence="1">
    <name type="scientific">Podoviridae sp. cttot15</name>
    <dbReference type="NCBI Taxonomy" id="2827751"/>
    <lineage>
        <taxon>Viruses</taxon>
        <taxon>Duplodnaviria</taxon>
        <taxon>Heunggongvirae</taxon>
        <taxon>Uroviricota</taxon>
        <taxon>Caudoviricetes</taxon>
    </lineage>
</organism>
<name>A0A8S5TMM0_9CAUD</name>
<evidence type="ECO:0000313" key="1">
    <source>
        <dbReference type="EMBL" id="DAF64367.1"/>
    </source>
</evidence>
<dbReference type="EMBL" id="BK032858">
    <property type="protein sequence ID" value="DAF64367.1"/>
    <property type="molecule type" value="Genomic_DNA"/>
</dbReference>
<sequence length="127" mass="15103">MMCLNSFPLLVLMKQRKFSISLPRLRDPSMKAEVEFYSNFSDCKNHKLSRKLKATIGYWIDYFYNKYEDSVIFSVFGENITIKDKNDNYYTIFFRGTKFDIQHSHILEILDLLESLLKEMSSDVEES</sequence>
<proteinExistence type="predicted"/>
<reference evidence="1" key="1">
    <citation type="journal article" date="2021" name="Proc. Natl. Acad. Sci. U.S.A.">
        <title>A Catalog of Tens of Thousands of Viruses from Human Metagenomes Reveals Hidden Associations with Chronic Diseases.</title>
        <authorList>
            <person name="Tisza M.J."/>
            <person name="Buck C.B."/>
        </authorList>
    </citation>
    <scope>NUCLEOTIDE SEQUENCE</scope>
    <source>
        <strain evidence="1">Cttot15</strain>
    </source>
</reference>
<accession>A0A8S5TMM0</accession>